<proteinExistence type="predicted"/>
<evidence type="ECO:0000256" key="1">
    <source>
        <dbReference type="SAM" id="Phobius"/>
    </source>
</evidence>
<reference evidence="2" key="1">
    <citation type="submission" date="2016-04" db="EMBL/GenBank/DDBJ databases">
        <authorList>
            <person name="Evans L.H."/>
            <person name="Alamgir A."/>
            <person name="Owens N."/>
            <person name="Weber N.D."/>
            <person name="Virtaneva K."/>
            <person name="Barbian K."/>
            <person name="Babar A."/>
            <person name="Rosenke K."/>
        </authorList>
    </citation>
    <scope>NUCLEOTIDE SEQUENCE</scope>
    <source>
        <strain evidence="2">92-2</strain>
    </source>
</reference>
<evidence type="ECO:0000313" key="2">
    <source>
        <dbReference type="EMBL" id="SBV93342.1"/>
    </source>
</evidence>
<dbReference type="AlphaFoldDB" id="A0A212J1J1"/>
<feature type="transmembrane region" description="Helical" evidence="1">
    <location>
        <begin position="81"/>
        <end position="99"/>
    </location>
</feature>
<feature type="transmembrane region" description="Helical" evidence="1">
    <location>
        <begin position="119"/>
        <end position="144"/>
    </location>
</feature>
<name>A0A212J1J1_9BACT</name>
<protein>
    <recommendedName>
        <fullName evidence="3">Intracellular septation protein A</fullName>
    </recommendedName>
</protein>
<organism evidence="2">
    <name type="scientific">uncultured Desulfovibrio sp</name>
    <dbReference type="NCBI Taxonomy" id="167968"/>
    <lineage>
        <taxon>Bacteria</taxon>
        <taxon>Pseudomonadati</taxon>
        <taxon>Thermodesulfobacteriota</taxon>
        <taxon>Desulfovibrionia</taxon>
        <taxon>Desulfovibrionales</taxon>
        <taxon>Desulfovibrionaceae</taxon>
        <taxon>Desulfovibrio</taxon>
        <taxon>environmental samples</taxon>
    </lineage>
</organism>
<keyword evidence="1" id="KW-0472">Membrane</keyword>
<dbReference type="RefSeq" id="WP_227117597.1">
    <property type="nucleotide sequence ID" value="NZ_LT598928.1"/>
</dbReference>
<sequence>MMGFLKLVLAFAPWLSFLIIAHGSMFRLELGLGIALALSILMGVLKLHRGVILWVGLAFFSAASVLVIGFQNMWTVRYMGVLANSALALGTWAGVVMRKPFTLDYARDHTDPALWDSPIFLRTNMIITSVWGGAFTCNALLAWLKMKEFFFSELTYELISYTLLIGVAVFTQWYPAHLRCLRASQQTAA</sequence>
<evidence type="ECO:0008006" key="3">
    <source>
        <dbReference type="Google" id="ProtNLM"/>
    </source>
</evidence>
<accession>A0A212J1J1</accession>
<dbReference type="EMBL" id="FLUP01000001">
    <property type="protein sequence ID" value="SBV93342.1"/>
    <property type="molecule type" value="Genomic_DNA"/>
</dbReference>
<feature type="transmembrane region" description="Helical" evidence="1">
    <location>
        <begin position="47"/>
        <end position="69"/>
    </location>
</feature>
<gene>
    <name evidence="2" type="ORF">KM92DES2_10389</name>
</gene>
<keyword evidence="1" id="KW-0812">Transmembrane</keyword>
<feature type="transmembrane region" description="Helical" evidence="1">
    <location>
        <begin position="156"/>
        <end position="174"/>
    </location>
</feature>
<keyword evidence="1" id="KW-1133">Transmembrane helix</keyword>